<evidence type="ECO:0000259" key="7">
    <source>
        <dbReference type="Pfam" id="PF16198"/>
    </source>
</evidence>
<dbReference type="RefSeq" id="WP_343841226.1">
    <property type="nucleotide sequence ID" value="NZ_BAAADO010000004.1"/>
</dbReference>
<sequence>MDGILPLWKEPGLTSHDCVFKVRKLLKMKKVGHTGTLDPQVDGILPICIGQATKISSIIMESPKVYEAEITLGIATETEDQEGQIIKKEKVSDTLTIDDIVQTLSEFEGEIEQTPPMYSAVKVKGKKLYEYARMGVEVERPQRSITIHHLKLLSESIDWSQDHSTASFRIRVKCSKGTYIRTLCVDIGSALGYPAHMSQLTRTESGTFRQTQSLTIEDLKKAVLEDKIEENLYSIDFALQKFDTLYISEQDVSRYKHGQVLPLPENMPSTDPFRIKAETTNELIALYQIHPSKKDFMKPYKMFQVPAQT</sequence>
<dbReference type="PANTHER" id="PTHR13767">
    <property type="entry name" value="TRNA-PSEUDOURIDINE SYNTHASE"/>
    <property type="match status" value="1"/>
</dbReference>
<keyword evidence="9" id="KW-1185">Reference proteome</keyword>
<comment type="similarity">
    <text evidence="2 5">Belongs to the pseudouridine synthase TruB family. Type 1 subfamily.</text>
</comment>
<comment type="function">
    <text evidence="5">Responsible for synthesis of pseudouridine from uracil-55 in the psi GC loop of transfer RNAs.</text>
</comment>
<dbReference type="CDD" id="cd02573">
    <property type="entry name" value="PseudoU_synth_EcTruB"/>
    <property type="match status" value="1"/>
</dbReference>
<evidence type="ECO:0000256" key="4">
    <source>
        <dbReference type="ARBA" id="ARBA00023235"/>
    </source>
</evidence>
<accession>A0ABP3LCU3</accession>
<name>A0ABP3LCU3_9BACI</name>
<protein>
    <recommendedName>
        <fullName evidence="5">tRNA pseudouridine synthase B</fullName>
        <ecNumber evidence="5">5.4.99.25</ecNumber>
    </recommendedName>
    <alternativeName>
        <fullName evidence="5">tRNA pseudouridine(55) synthase</fullName>
        <shortName evidence="5">Psi55 synthase</shortName>
    </alternativeName>
    <alternativeName>
        <fullName evidence="5">tRNA pseudouridylate synthase</fullName>
    </alternativeName>
    <alternativeName>
        <fullName evidence="5">tRNA-uridine isomerase</fullName>
    </alternativeName>
</protein>
<dbReference type="EMBL" id="BAAADO010000004">
    <property type="protein sequence ID" value="GAA0495883.1"/>
    <property type="molecule type" value="Genomic_DNA"/>
</dbReference>
<evidence type="ECO:0000256" key="1">
    <source>
        <dbReference type="ARBA" id="ARBA00000385"/>
    </source>
</evidence>
<feature type="domain" description="tRNA pseudouridylate synthase B C-terminal" evidence="7">
    <location>
        <begin position="181"/>
        <end position="232"/>
    </location>
</feature>
<evidence type="ECO:0000256" key="5">
    <source>
        <dbReference type="HAMAP-Rule" id="MF_01080"/>
    </source>
</evidence>
<organism evidence="8 9">
    <name type="scientific">Salinibacillus aidingensis</name>
    <dbReference type="NCBI Taxonomy" id="237684"/>
    <lineage>
        <taxon>Bacteria</taxon>
        <taxon>Bacillati</taxon>
        <taxon>Bacillota</taxon>
        <taxon>Bacilli</taxon>
        <taxon>Bacillales</taxon>
        <taxon>Bacillaceae</taxon>
        <taxon>Salinibacillus</taxon>
    </lineage>
</organism>
<feature type="domain" description="Pseudouridine synthase II N-terminal" evidence="6">
    <location>
        <begin position="23"/>
        <end position="180"/>
    </location>
</feature>
<dbReference type="Gene3D" id="3.30.2350.10">
    <property type="entry name" value="Pseudouridine synthase"/>
    <property type="match status" value="1"/>
</dbReference>
<evidence type="ECO:0000259" key="6">
    <source>
        <dbReference type="Pfam" id="PF01509"/>
    </source>
</evidence>
<evidence type="ECO:0000313" key="8">
    <source>
        <dbReference type="EMBL" id="GAA0495883.1"/>
    </source>
</evidence>
<dbReference type="InterPro" id="IPR014780">
    <property type="entry name" value="tRNA_psdUridine_synth_TruB"/>
</dbReference>
<keyword evidence="3 5" id="KW-0819">tRNA processing</keyword>
<reference evidence="9" key="1">
    <citation type="journal article" date="2019" name="Int. J. Syst. Evol. Microbiol.">
        <title>The Global Catalogue of Microorganisms (GCM) 10K type strain sequencing project: providing services to taxonomists for standard genome sequencing and annotation.</title>
        <authorList>
            <consortium name="The Broad Institute Genomics Platform"/>
            <consortium name="The Broad Institute Genome Sequencing Center for Infectious Disease"/>
            <person name="Wu L."/>
            <person name="Ma J."/>
        </authorList>
    </citation>
    <scope>NUCLEOTIDE SEQUENCE [LARGE SCALE GENOMIC DNA]</scope>
    <source>
        <strain evidence="9">JCM 12389</strain>
    </source>
</reference>
<evidence type="ECO:0000256" key="3">
    <source>
        <dbReference type="ARBA" id="ARBA00022694"/>
    </source>
</evidence>
<dbReference type="PANTHER" id="PTHR13767:SF2">
    <property type="entry name" value="PSEUDOURIDYLATE SYNTHASE TRUB1"/>
    <property type="match status" value="1"/>
</dbReference>
<dbReference type="InterPro" id="IPR032819">
    <property type="entry name" value="TruB_C"/>
</dbReference>
<comment type="catalytic activity">
    <reaction evidence="1 5">
        <text>uridine(55) in tRNA = pseudouridine(55) in tRNA</text>
        <dbReference type="Rhea" id="RHEA:42532"/>
        <dbReference type="Rhea" id="RHEA-COMP:10101"/>
        <dbReference type="Rhea" id="RHEA-COMP:10102"/>
        <dbReference type="ChEBI" id="CHEBI:65314"/>
        <dbReference type="ChEBI" id="CHEBI:65315"/>
        <dbReference type="EC" id="5.4.99.25"/>
    </reaction>
</comment>
<comment type="caution">
    <text evidence="8">The sequence shown here is derived from an EMBL/GenBank/DDBJ whole genome shotgun (WGS) entry which is preliminary data.</text>
</comment>
<dbReference type="Pfam" id="PF16198">
    <property type="entry name" value="TruB_C_2"/>
    <property type="match status" value="1"/>
</dbReference>
<dbReference type="Pfam" id="PF01509">
    <property type="entry name" value="TruB_N"/>
    <property type="match status" value="1"/>
</dbReference>
<dbReference type="SUPFAM" id="SSF55120">
    <property type="entry name" value="Pseudouridine synthase"/>
    <property type="match status" value="1"/>
</dbReference>
<evidence type="ECO:0000313" key="9">
    <source>
        <dbReference type="Proteomes" id="UP001500880"/>
    </source>
</evidence>
<proteinExistence type="inferred from homology"/>
<dbReference type="InterPro" id="IPR020103">
    <property type="entry name" value="PsdUridine_synth_cat_dom_sf"/>
</dbReference>
<feature type="active site" description="Nucleophile" evidence="5">
    <location>
        <position position="38"/>
    </location>
</feature>
<dbReference type="InterPro" id="IPR002501">
    <property type="entry name" value="PsdUridine_synth_N"/>
</dbReference>
<dbReference type="Proteomes" id="UP001500880">
    <property type="component" value="Unassembled WGS sequence"/>
</dbReference>
<dbReference type="HAMAP" id="MF_01080">
    <property type="entry name" value="TruB_bact"/>
    <property type="match status" value="1"/>
</dbReference>
<gene>
    <name evidence="5 8" type="primary">truB</name>
    <name evidence="8" type="ORF">GCM10008986_23400</name>
</gene>
<dbReference type="NCBIfam" id="TIGR00431">
    <property type="entry name" value="TruB"/>
    <property type="match status" value="1"/>
</dbReference>
<dbReference type="EC" id="5.4.99.25" evidence="5"/>
<keyword evidence="4 5" id="KW-0413">Isomerase</keyword>
<evidence type="ECO:0000256" key="2">
    <source>
        <dbReference type="ARBA" id="ARBA00005642"/>
    </source>
</evidence>